<comment type="caution">
    <text evidence="2">The sequence shown here is derived from an EMBL/GenBank/DDBJ whole genome shotgun (WGS) entry which is preliminary data.</text>
</comment>
<evidence type="ECO:0000256" key="1">
    <source>
        <dbReference type="SAM" id="MobiDB-lite"/>
    </source>
</evidence>
<gene>
    <name evidence="2" type="ORF">HBA54_20355</name>
</gene>
<dbReference type="RefSeq" id="WP_167228085.1">
    <property type="nucleotide sequence ID" value="NZ_JAAQPH010000017.1"/>
</dbReference>
<keyword evidence="3" id="KW-1185">Reference proteome</keyword>
<protein>
    <submittedName>
        <fullName evidence="2">Uncharacterized protein</fullName>
    </submittedName>
</protein>
<organism evidence="2 3">
    <name type="scientific">Pelagibius litoralis</name>
    <dbReference type="NCBI Taxonomy" id="374515"/>
    <lineage>
        <taxon>Bacteria</taxon>
        <taxon>Pseudomonadati</taxon>
        <taxon>Pseudomonadota</taxon>
        <taxon>Alphaproteobacteria</taxon>
        <taxon>Rhodospirillales</taxon>
        <taxon>Rhodovibrionaceae</taxon>
        <taxon>Pelagibius</taxon>
    </lineage>
</organism>
<feature type="compositionally biased region" description="Basic residues" evidence="1">
    <location>
        <begin position="1"/>
        <end position="15"/>
    </location>
</feature>
<sequence>MAHRRSPPRTARATKARAQINWSDDPGELRKAFPLARKRLWPGCWIRVLKPLCEVKALPDPVPNRTRQAAVARPPTETTATKRRGRPPKARPQWRSASAEGESPS</sequence>
<proteinExistence type="predicted"/>
<reference evidence="2" key="1">
    <citation type="submission" date="2020-03" db="EMBL/GenBank/DDBJ databases">
        <title>Genome of Pelagibius litoralis DSM 21314T.</title>
        <authorList>
            <person name="Wang G."/>
        </authorList>
    </citation>
    <scope>NUCLEOTIDE SEQUENCE</scope>
    <source>
        <strain evidence="2">DSM 21314</strain>
    </source>
</reference>
<feature type="region of interest" description="Disordered" evidence="1">
    <location>
        <begin position="1"/>
        <end position="27"/>
    </location>
</feature>
<accession>A0A967F0S0</accession>
<name>A0A967F0S0_9PROT</name>
<dbReference type="EMBL" id="JAAQPH010000017">
    <property type="protein sequence ID" value="NIA70957.1"/>
    <property type="molecule type" value="Genomic_DNA"/>
</dbReference>
<dbReference type="Proteomes" id="UP000761264">
    <property type="component" value="Unassembled WGS sequence"/>
</dbReference>
<evidence type="ECO:0000313" key="2">
    <source>
        <dbReference type="EMBL" id="NIA70957.1"/>
    </source>
</evidence>
<dbReference type="AlphaFoldDB" id="A0A967F0S0"/>
<feature type="region of interest" description="Disordered" evidence="1">
    <location>
        <begin position="58"/>
        <end position="105"/>
    </location>
</feature>
<evidence type="ECO:0000313" key="3">
    <source>
        <dbReference type="Proteomes" id="UP000761264"/>
    </source>
</evidence>